<dbReference type="EC" id="3.1.11.6" evidence="6"/>
<keyword evidence="5 6" id="KW-0269">Exonuclease</keyword>
<keyword evidence="4 6" id="KW-0378">Hydrolase</keyword>
<protein>
    <recommendedName>
        <fullName evidence="6">Exodeoxyribonuclease 7 small subunit</fullName>
        <ecNumber evidence="6">3.1.11.6</ecNumber>
    </recommendedName>
    <alternativeName>
        <fullName evidence="6">Exodeoxyribonuclease VII small subunit</fullName>
        <shortName evidence="6">Exonuclease VII small subunit</shortName>
    </alternativeName>
</protein>
<dbReference type="NCBIfam" id="TIGR01280">
    <property type="entry name" value="xseB"/>
    <property type="match status" value="1"/>
</dbReference>
<evidence type="ECO:0000256" key="4">
    <source>
        <dbReference type="ARBA" id="ARBA00022801"/>
    </source>
</evidence>
<dbReference type="PANTHER" id="PTHR34137:SF1">
    <property type="entry name" value="EXODEOXYRIBONUCLEASE 7 SMALL SUBUNIT"/>
    <property type="match status" value="1"/>
</dbReference>
<evidence type="ECO:0000256" key="6">
    <source>
        <dbReference type="HAMAP-Rule" id="MF_00337"/>
    </source>
</evidence>
<sequence>MEERELTLEEAFARLEEITRRLEDEKISLEDSFAQYQKGMQLLKYCNDSIDRVEKKVLVLNGEGNLDEF</sequence>
<comment type="similarity">
    <text evidence="1 6">Belongs to the XseB family.</text>
</comment>
<evidence type="ECO:0000256" key="5">
    <source>
        <dbReference type="ARBA" id="ARBA00022839"/>
    </source>
</evidence>
<dbReference type="HAMAP" id="MF_00337">
    <property type="entry name" value="Exonuc_7_S"/>
    <property type="match status" value="1"/>
</dbReference>
<dbReference type="AlphaFoldDB" id="A0A9D2SDT1"/>
<keyword evidence="7" id="KW-0175">Coiled coil</keyword>
<evidence type="ECO:0000313" key="9">
    <source>
        <dbReference type="Proteomes" id="UP000886883"/>
    </source>
</evidence>
<comment type="catalytic activity">
    <reaction evidence="6">
        <text>Exonucleolytic cleavage in either 5'- to 3'- or 3'- to 5'-direction to yield nucleoside 5'-phosphates.</text>
        <dbReference type="EC" id="3.1.11.6"/>
    </reaction>
</comment>
<evidence type="ECO:0000256" key="3">
    <source>
        <dbReference type="ARBA" id="ARBA00022722"/>
    </source>
</evidence>
<evidence type="ECO:0000256" key="2">
    <source>
        <dbReference type="ARBA" id="ARBA00022490"/>
    </source>
</evidence>
<dbReference type="Gene3D" id="1.10.287.1040">
    <property type="entry name" value="Exonuclease VII, small subunit"/>
    <property type="match status" value="1"/>
</dbReference>
<dbReference type="EMBL" id="DWXE01000020">
    <property type="protein sequence ID" value="HJB90952.1"/>
    <property type="molecule type" value="Genomic_DNA"/>
</dbReference>
<dbReference type="SUPFAM" id="SSF116842">
    <property type="entry name" value="XseB-like"/>
    <property type="match status" value="1"/>
</dbReference>
<reference evidence="8" key="2">
    <citation type="submission" date="2021-04" db="EMBL/GenBank/DDBJ databases">
        <authorList>
            <person name="Gilroy R."/>
        </authorList>
    </citation>
    <scope>NUCLEOTIDE SEQUENCE</scope>
    <source>
        <strain evidence="8">USAMLcec3-2134</strain>
    </source>
</reference>
<gene>
    <name evidence="6 8" type="primary">xseB</name>
    <name evidence="8" type="ORF">H9763_05720</name>
</gene>
<name>A0A9D2SDT1_9FIRM</name>
<keyword evidence="3 6" id="KW-0540">Nuclease</keyword>
<comment type="function">
    <text evidence="6">Bidirectionally degrades single-stranded DNA into large acid-insoluble oligonucleotides, which are then degraded further into small acid-soluble oligonucleotides.</text>
</comment>
<reference evidence="8" key="1">
    <citation type="journal article" date="2021" name="PeerJ">
        <title>Extensive microbial diversity within the chicken gut microbiome revealed by metagenomics and culture.</title>
        <authorList>
            <person name="Gilroy R."/>
            <person name="Ravi A."/>
            <person name="Getino M."/>
            <person name="Pursley I."/>
            <person name="Horton D.L."/>
            <person name="Alikhan N.F."/>
            <person name="Baker D."/>
            <person name="Gharbi K."/>
            <person name="Hall N."/>
            <person name="Watson M."/>
            <person name="Adriaenssens E.M."/>
            <person name="Foster-Nyarko E."/>
            <person name="Jarju S."/>
            <person name="Secka A."/>
            <person name="Antonio M."/>
            <person name="Oren A."/>
            <person name="Chaudhuri R.R."/>
            <person name="La Ragione R."/>
            <person name="Hildebrand F."/>
            <person name="Pallen M.J."/>
        </authorList>
    </citation>
    <scope>NUCLEOTIDE SEQUENCE</scope>
    <source>
        <strain evidence="8">USAMLcec3-2134</strain>
    </source>
</reference>
<accession>A0A9D2SDT1</accession>
<dbReference type="GO" id="GO:0006308">
    <property type="term" value="P:DNA catabolic process"/>
    <property type="evidence" value="ECO:0007669"/>
    <property type="project" value="UniProtKB-UniRule"/>
</dbReference>
<organism evidence="8 9">
    <name type="scientific">Candidatus Eisenbergiella merdigallinarum</name>
    <dbReference type="NCBI Taxonomy" id="2838552"/>
    <lineage>
        <taxon>Bacteria</taxon>
        <taxon>Bacillati</taxon>
        <taxon>Bacillota</taxon>
        <taxon>Clostridia</taxon>
        <taxon>Lachnospirales</taxon>
        <taxon>Lachnospiraceae</taxon>
        <taxon>Eisenbergiella</taxon>
    </lineage>
</organism>
<dbReference type="Pfam" id="PF02609">
    <property type="entry name" value="Exonuc_VII_S"/>
    <property type="match status" value="1"/>
</dbReference>
<dbReference type="GO" id="GO:0008855">
    <property type="term" value="F:exodeoxyribonuclease VII activity"/>
    <property type="evidence" value="ECO:0007669"/>
    <property type="project" value="UniProtKB-UniRule"/>
</dbReference>
<dbReference type="PANTHER" id="PTHR34137">
    <property type="entry name" value="EXODEOXYRIBONUCLEASE 7 SMALL SUBUNIT"/>
    <property type="match status" value="1"/>
</dbReference>
<dbReference type="GO" id="GO:0005829">
    <property type="term" value="C:cytosol"/>
    <property type="evidence" value="ECO:0007669"/>
    <property type="project" value="TreeGrafter"/>
</dbReference>
<proteinExistence type="inferred from homology"/>
<evidence type="ECO:0000256" key="1">
    <source>
        <dbReference type="ARBA" id="ARBA00009998"/>
    </source>
</evidence>
<dbReference type="Proteomes" id="UP000886883">
    <property type="component" value="Unassembled WGS sequence"/>
</dbReference>
<dbReference type="InterPro" id="IPR003761">
    <property type="entry name" value="Exonuc_VII_S"/>
</dbReference>
<comment type="subunit">
    <text evidence="6">Heterooligomer composed of large and small subunits.</text>
</comment>
<comment type="subcellular location">
    <subcellularLocation>
        <location evidence="6">Cytoplasm</location>
    </subcellularLocation>
</comment>
<dbReference type="InterPro" id="IPR037004">
    <property type="entry name" value="Exonuc_VII_ssu_sf"/>
</dbReference>
<comment type="caution">
    <text evidence="8">The sequence shown here is derived from an EMBL/GenBank/DDBJ whole genome shotgun (WGS) entry which is preliminary data.</text>
</comment>
<feature type="coiled-coil region" evidence="7">
    <location>
        <begin position="1"/>
        <end position="32"/>
    </location>
</feature>
<dbReference type="PIRSF" id="PIRSF006488">
    <property type="entry name" value="Exonuc_VII_S"/>
    <property type="match status" value="1"/>
</dbReference>
<dbReference type="GO" id="GO:0009318">
    <property type="term" value="C:exodeoxyribonuclease VII complex"/>
    <property type="evidence" value="ECO:0007669"/>
    <property type="project" value="UniProtKB-UniRule"/>
</dbReference>
<keyword evidence="2 6" id="KW-0963">Cytoplasm</keyword>
<evidence type="ECO:0000256" key="7">
    <source>
        <dbReference type="SAM" id="Coils"/>
    </source>
</evidence>
<evidence type="ECO:0000313" key="8">
    <source>
        <dbReference type="EMBL" id="HJB90952.1"/>
    </source>
</evidence>